<keyword evidence="3" id="KW-0378">Hydrolase</keyword>
<protein>
    <submittedName>
        <fullName evidence="3">Serine protease</fullName>
    </submittedName>
</protein>
<dbReference type="GO" id="GO:0004252">
    <property type="term" value="F:serine-type endopeptidase activity"/>
    <property type="evidence" value="ECO:0007669"/>
    <property type="project" value="InterPro"/>
</dbReference>
<keyword evidence="2" id="KW-1133">Transmembrane helix</keyword>
<dbReference type="PANTHER" id="PTHR22939">
    <property type="entry name" value="SERINE PROTEASE FAMILY S1C HTRA-RELATED"/>
    <property type="match status" value="1"/>
</dbReference>
<reference evidence="3" key="1">
    <citation type="journal article" date="2020" name="mSystems">
        <title>Genome- and Community-Level Interaction Insights into Carbon Utilization and Element Cycling Functions of Hydrothermarchaeota in Hydrothermal Sediment.</title>
        <authorList>
            <person name="Zhou Z."/>
            <person name="Liu Y."/>
            <person name="Xu W."/>
            <person name="Pan J."/>
            <person name="Luo Z.H."/>
            <person name="Li M."/>
        </authorList>
    </citation>
    <scope>NUCLEOTIDE SEQUENCE [LARGE SCALE GENOMIC DNA]</scope>
    <source>
        <strain evidence="3">SpSt-751</strain>
    </source>
</reference>
<dbReference type="InterPro" id="IPR001940">
    <property type="entry name" value="Peptidase_S1C"/>
</dbReference>
<keyword evidence="2" id="KW-0472">Membrane</keyword>
<dbReference type="Gene3D" id="2.40.10.120">
    <property type="match status" value="1"/>
</dbReference>
<dbReference type="SUPFAM" id="SSF50494">
    <property type="entry name" value="Trypsin-like serine proteases"/>
    <property type="match status" value="1"/>
</dbReference>
<organism evidence="3">
    <name type="scientific">Dictyoglomus turgidum</name>
    <dbReference type="NCBI Taxonomy" id="513050"/>
    <lineage>
        <taxon>Bacteria</taxon>
        <taxon>Pseudomonadati</taxon>
        <taxon>Dictyoglomota</taxon>
        <taxon>Dictyoglomia</taxon>
        <taxon>Dictyoglomales</taxon>
        <taxon>Dictyoglomaceae</taxon>
        <taxon>Dictyoglomus</taxon>
    </lineage>
</organism>
<proteinExistence type="predicted"/>
<evidence type="ECO:0000256" key="2">
    <source>
        <dbReference type="SAM" id="Phobius"/>
    </source>
</evidence>
<feature type="transmembrane region" description="Helical" evidence="2">
    <location>
        <begin position="17"/>
        <end position="37"/>
    </location>
</feature>
<name>A0A7C3SNS3_9BACT</name>
<accession>A0A7C3SNS3</accession>
<dbReference type="Pfam" id="PF13365">
    <property type="entry name" value="Trypsin_2"/>
    <property type="match status" value="1"/>
</dbReference>
<dbReference type="PANTHER" id="PTHR22939:SF129">
    <property type="entry name" value="SERINE PROTEASE HTRA2, MITOCHONDRIAL"/>
    <property type="match status" value="1"/>
</dbReference>
<gene>
    <name evidence="3" type="ORF">ENV35_05235</name>
</gene>
<dbReference type="AlphaFoldDB" id="A0A7C3SNS3"/>
<dbReference type="EMBL" id="DTGA01000124">
    <property type="protein sequence ID" value="HGB31261.1"/>
    <property type="molecule type" value="Genomic_DNA"/>
</dbReference>
<evidence type="ECO:0000256" key="1">
    <source>
        <dbReference type="SAM" id="MobiDB-lite"/>
    </source>
</evidence>
<dbReference type="InterPro" id="IPR009003">
    <property type="entry name" value="Peptidase_S1_PA"/>
</dbReference>
<keyword evidence="3" id="KW-0645">Protease</keyword>
<keyword evidence="2" id="KW-0812">Transmembrane</keyword>
<evidence type="ECO:0000313" key="3">
    <source>
        <dbReference type="EMBL" id="HGB31261.1"/>
    </source>
</evidence>
<feature type="region of interest" description="Disordered" evidence="1">
    <location>
        <begin position="154"/>
        <end position="175"/>
    </location>
</feature>
<sequence length="387" mass="42432">MFIGLINKRIKIVNYKLVHYCFLLIFIIITTGCVASYKAVGYSEDYNEVFVGEVNANLLSGSGTFKLEGQITGIKCEGASTVTYTPNPFTCVGQRGEIFGRCSDGRTLQGSYVVTSCTTGYGRGVDSMGNKFIFNFGLSEEEAEAQVRQRLHISQEKPPLPEYQPSAKNQQEKEDTKTFKTGTGFFISSNGYILTCYHVIKGANNIKILTYDKNLYDGFLVTKDSANDIAIIKIEANYPQLDLGKSNKISKGAEVMTLGYPLILLQGQEIKATFGRINALSGIGNDPRFFQIDVPVQPGNSGGPLIDLNGKVIGIIIGRLNEIEVFKIAGSIPQNANYAIKIDYASPLLDIVGNNLNTIHSIKDRGFKNFEEIIPAIEKSIVLVIAE</sequence>
<dbReference type="PRINTS" id="PR00834">
    <property type="entry name" value="PROTEASES2C"/>
</dbReference>
<comment type="caution">
    <text evidence="3">The sequence shown here is derived from an EMBL/GenBank/DDBJ whole genome shotgun (WGS) entry which is preliminary data.</text>
</comment>
<dbReference type="GO" id="GO:0006508">
    <property type="term" value="P:proteolysis"/>
    <property type="evidence" value="ECO:0007669"/>
    <property type="project" value="UniProtKB-KW"/>
</dbReference>